<gene>
    <name evidence="7 11" type="primary">flgK</name>
    <name evidence="11" type="ORF">IMF26_07625</name>
</gene>
<dbReference type="NCBIfam" id="TIGR02492">
    <property type="entry name" value="flgK_ends"/>
    <property type="match status" value="1"/>
</dbReference>
<feature type="domain" description="Flagellar basal-body/hook protein C-terminal" evidence="9">
    <location>
        <begin position="415"/>
        <end position="453"/>
    </location>
</feature>
<dbReference type="SUPFAM" id="SSF64518">
    <property type="entry name" value="Phase 1 flagellin"/>
    <property type="match status" value="1"/>
</dbReference>
<reference evidence="11" key="1">
    <citation type="submission" date="2020-10" db="EMBL/GenBank/DDBJ databases">
        <authorList>
            <person name="Kadnikov V."/>
            <person name="Beletsky A.V."/>
            <person name="Mardanov A.V."/>
            <person name="Karnachuk O.V."/>
            <person name="Ravin N.V."/>
        </authorList>
    </citation>
    <scope>NUCLEOTIDE SEQUENCE</scope>
    <source>
        <strain evidence="11">Bu02</strain>
    </source>
</reference>
<dbReference type="Pfam" id="PF22638">
    <property type="entry name" value="FlgK_D1"/>
    <property type="match status" value="1"/>
</dbReference>
<proteinExistence type="inferred from homology"/>
<dbReference type="InterPro" id="IPR053927">
    <property type="entry name" value="FlgK_helical"/>
</dbReference>
<evidence type="ECO:0000256" key="6">
    <source>
        <dbReference type="ARBA" id="ARBA00023143"/>
    </source>
</evidence>
<comment type="similarity">
    <text evidence="3 7">Belongs to the flagella basal body rod proteins family.</text>
</comment>
<dbReference type="Pfam" id="PF06429">
    <property type="entry name" value="Flg_bbr_C"/>
    <property type="match status" value="1"/>
</dbReference>
<dbReference type="InterPro" id="IPR002371">
    <property type="entry name" value="FlgK"/>
</dbReference>
<organism evidence="11">
    <name type="scientific">Candidatus Fermentithermobacillus carboniphilus</name>
    <dbReference type="NCBI Taxonomy" id="3085328"/>
    <lineage>
        <taxon>Bacteria</taxon>
        <taxon>Bacillati</taxon>
        <taxon>Bacillota</taxon>
        <taxon>Candidatus Fermentithermobacillia</taxon>
        <taxon>Candidatus Fermentithermobacillales</taxon>
        <taxon>Candidatus Fermentithermobacillaceae</taxon>
        <taxon>Candidatus Fermentithermobacillus</taxon>
    </lineage>
</organism>
<evidence type="ECO:0000259" key="9">
    <source>
        <dbReference type="Pfam" id="PF06429"/>
    </source>
</evidence>
<evidence type="ECO:0000256" key="1">
    <source>
        <dbReference type="ARBA" id="ARBA00004365"/>
    </source>
</evidence>
<keyword evidence="5 7" id="KW-0964">Secreted</keyword>
<feature type="domain" description="Flagellar basal body rod protein N-terminal" evidence="8">
    <location>
        <begin position="8"/>
        <end position="37"/>
    </location>
</feature>
<comment type="subcellular location">
    <subcellularLocation>
        <location evidence="1 7">Bacterial flagellum</location>
    </subcellularLocation>
    <subcellularLocation>
        <location evidence="2 7">Secreted</location>
    </subcellularLocation>
</comment>
<dbReference type="PANTHER" id="PTHR30033">
    <property type="entry name" value="FLAGELLAR HOOK-ASSOCIATED PROTEIN 1"/>
    <property type="match status" value="1"/>
</dbReference>
<evidence type="ECO:0000256" key="7">
    <source>
        <dbReference type="RuleBase" id="RU362065"/>
    </source>
</evidence>
<evidence type="ECO:0000256" key="2">
    <source>
        <dbReference type="ARBA" id="ARBA00004613"/>
    </source>
</evidence>
<feature type="domain" description="Flagellar hook-associated protein FlgK helical" evidence="10">
    <location>
        <begin position="97"/>
        <end position="321"/>
    </location>
</feature>
<dbReference type="EMBL" id="CP062796">
    <property type="protein sequence ID" value="QUL97937.1"/>
    <property type="molecule type" value="Genomic_DNA"/>
</dbReference>
<evidence type="ECO:0000256" key="4">
    <source>
        <dbReference type="ARBA" id="ARBA00016244"/>
    </source>
</evidence>
<dbReference type="PRINTS" id="PR01005">
    <property type="entry name" value="FLGHOOKAP1"/>
</dbReference>
<dbReference type="GO" id="GO:0044780">
    <property type="term" value="P:bacterial-type flagellum assembly"/>
    <property type="evidence" value="ECO:0007669"/>
    <property type="project" value="InterPro"/>
</dbReference>
<evidence type="ECO:0000313" key="11">
    <source>
        <dbReference type="EMBL" id="QUL97937.1"/>
    </source>
</evidence>
<evidence type="ECO:0000259" key="8">
    <source>
        <dbReference type="Pfam" id="PF00460"/>
    </source>
</evidence>
<name>A0AAT9LBD0_9FIRM</name>
<keyword evidence="6 7" id="KW-0975">Bacterial flagellum</keyword>
<dbReference type="Pfam" id="PF00460">
    <property type="entry name" value="Flg_bb_rod"/>
    <property type="match status" value="1"/>
</dbReference>
<sequence>MPSTFTALEIGKSALMAARRAMEVTGHNVANAATPGYSRQEVVLEPLIQRIPLSSGVSGVGVKVADVTRIRDRFIDAVLRNEMGKKESFAVQKEVLDHLQVVFAEPSDSSLRQAIDDFWAAWHDLSSNPLSEAARSQVMERGRTLTDLFRHLGSQLDSLTADIDANIQATVNKINLTSEKIAVLNVEISRALARKEPVADLMDRRDLLLDELASLSGATVTHLDEGSSVRVLLGGLPIVDHQKVYKIEIGPSAEIRVSLGNGQYAVVDAVGGRLGGLKTARNDIVGEFKQELESMLFKLVTGVNGIHDDGISPSGTSGPFFEGVAGDYLGTVRVVQAIQEDPNAICASKTDPLDGQIARDIANYLDGTSDPSGTSFSDLWMGIVGRLGAVGQKVEGGFDTQELLVKELQNRRDSVSGVSIDEEVANLIREQHAFNAASRVISIADEMLDTIINRMGMAGR</sequence>
<dbReference type="KEGG" id="fcz:IMF26_07625"/>
<dbReference type="InterPro" id="IPR010930">
    <property type="entry name" value="Flg_bb/hook_C_dom"/>
</dbReference>
<dbReference type="InterPro" id="IPR001444">
    <property type="entry name" value="Flag_bb_rod_N"/>
</dbReference>
<dbReference type="AlphaFoldDB" id="A0AAT9LBD0"/>
<reference evidence="11" key="2">
    <citation type="journal article" date="2023" name="Biology">
        <title>Prokaryotic Life Associated with Coal-Fire Gas Vents Revealed by Metagenomics.</title>
        <authorList>
            <person name="Kadnikov V.V."/>
            <person name="Mardanov A.V."/>
            <person name="Beletsky A.V."/>
            <person name="Karnachuk O.V."/>
            <person name="Ravin N.V."/>
        </authorList>
    </citation>
    <scope>NUCLEOTIDE SEQUENCE</scope>
    <source>
        <strain evidence="11">Bu02</strain>
    </source>
</reference>
<evidence type="ECO:0000259" key="10">
    <source>
        <dbReference type="Pfam" id="PF22638"/>
    </source>
</evidence>
<accession>A0AAT9LBD0</accession>
<keyword evidence="11" id="KW-0282">Flagellum</keyword>
<keyword evidence="11" id="KW-0966">Cell projection</keyword>
<evidence type="ECO:0000256" key="5">
    <source>
        <dbReference type="ARBA" id="ARBA00022525"/>
    </source>
</evidence>
<protein>
    <recommendedName>
        <fullName evidence="4 7">Flagellar hook-associated protein 1</fullName>
        <shortName evidence="7">HAP1</shortName>
    </recommendedName>
</protein>
<dbReference type="PANTHER" id="PTHR30033:SF1">
    <property type="entry name" value="FLAGELLAR HOOK-ASSOCIATED PROTEIN 1"/>
    <property type="match status" value="1"/>
</dbReference>
<dbReference type="GO" id="GO:0009424">
    <property type="term" value="C:bacterial-type flagellum hook"/>
    <property type="evidence" value="ECO:0007669"/>
    <property type="project" value="UniProtKB-UniRule"/>
</dbReference>
<keyword evidence="11" id="KW-0969">Cilium</keyword>
<dbReference type="GO" id="GO:0005576">
    <property type="term" value="C:extracellular region"/>
    <property type="evidence" value="ECO:0007669"/>
    <property type="project" value="UniProtKB-SubCell"/>
</dbReference>
<dbReference type="GO" id="GO:0005198">
    <property type="term" value="F:structural molecule activity"/>
    <property type="evidence" value="ECO:0007669"/>
    <property type="project" value="UniProtKB-UniRule"/>
</dbReference>
<evidence type="ECO:0000256" key="3">
    <source>
        <dbReference type="ARBA" id="ARBA00009677"/>
    </source>
</evidence>